<evidence type="ECO:0000313" key="18">
    <source>
        <dbReference type="EMBL" id="ODQ66306.1"/>
    </source>
</evidence>
<evidence type="ECO:0000256" key="1">
    <source>
        <dbReference type="ARBA" id="ARBA00004586"/>
    </source>
</evidence>
<evidence type="ECO:0000313" key="19">
    <source>
        <dbReference type="Proteomes" id="UP000095009"/>
    </source>
</evidence>
<dbReference type="InterPro" id="IPR001423">
    <property type="entry name" value="LysoPLipase_patatin_CS"/>
</dbReference>
<feature type="active site" description="Nucleophile" evidence="16">
    <location>
        <position position="270"/>
    </location>
</feature>
<evidence type="ECO:0000256" key="15">
    <source>
        <dbReference type="ARBA" id="ARBA00033005"/>
    </source>
</evidence>
<keyword evidence="9" id="KW-0256">Endoplasmic reticulum</keyword>
<reference evidence="18 19" key="1">
    <citation type="journal article" date="2016" name="Proc. Natl. Acad. Sci. U.S.A.">
        <title>Comparative genomics of biotechnologically important yeasts.</title>
        <authorList>
            <person name="Riley R."/>
            <person name="Haridas S."/>
            <person name="Wolfe K.H."/>
            <person name="Lopes M.R."/>
            <person name="Hittinger C.T."/>
            <person name="Goeker M."/>
            <person name="Salamov A.A."/>
            <person name="Wisecaver J.H."/>
            <person name="Long T.M."/>
            <person name="Calvey C.H."/>
            <person name="Aerts A.L."/>
            <person name="Barry K.W."/>
            <person name="Choi C."/>
            <person name="Clum A."/>
            <person name="Coughlan A.Y."/>
            <person name="Deshpande S."/>
            <person name="Douglass A.P."/>
            <person name="Hanson S.J."/>
            <person name="Klenk H.-P."/>
            <person name="LaButti K.M."/>
            <person name="Lapidus A."/>
            <person name="Lindquist E.A."/>
            <person name="Lipzen A.M."/>
            <person name="Meier-Kolthoff J.P."/>
            <person name="Ohm R.A."/>
            <person name="Otillar R.P."/>
            <person name="Pangilinan J.L."/>
            <person name="Peng Y."/>
            <person name="Rokas A."/>
            <person name="Rosa C.A."/>
            <person name="Scheuner C."/>
            <person name="Sibirny A.A."/>
            <person name="Slot J.C."/>
            <person name="Stielow J.B."/>
            <person name="Sun H."/>
            <person name="Kurtzman C.P."/>
            <person name="Blackwell M."/>
            <person name="Grigoriev I.V."/>
            <person name="Jeffries T.W."/>
        </authorList>
    </citation>
    <scope>NUCLEOTIDE SEQUENCE [LARGE SCALE GENOMIC DNA]</scope>
    <source>
        <strain evidence="18 19">DSM 6958</strain>
    </source>
</reference>
<dbReference type="GO" id="GO:0016042">
    <property type="term" value="P:lipid catabolic process"/>
    <property type="evidence" value="ECO:0007669"/>
    <property type="project" value="UniProtKB-UniRule"/>
</dbReference>
<evidence type="ECO:0000256" key="9">
    <source>
        <dbReference type="ARBA" id="ARBA00022824"/>
    </source>
</evidence>
<comment type="similarity">
    <text evidence="2">Belongs to the NTE family.</text>
</comment>
<evidence type="ECO:0000256" key="16">
    <source>
        <dbReference type="PROSITE-ProRule" id="PRU01161"/>
    </source>
</evidence>
<keyword evidence="13" id="KW-0472">Membrane</keyword>
<evidence type="ECO:0000256" key="11">
    <source>
        <dbReference type="ARBA" id="ARBA00022989"/>
    </source>
</evidence>
<dbReference type="OrthoDB" id="421051at2759"/>
<protein>
    <recommendedName>
        <fullName evidence="4">Lysophospholipase NTE1</fullName>
        <ecNumber evidence="3">3.1.1.5</ecNumber>
    </recommendedName>
    <alternativeName>
        <fullName evidence="15">Intracellular phospholipase B</fullName>
    </alternativeName>
    <alternativeName>
        <fullName evidence="5">Lysophospholipase nte1</fullName>
    </alternativeName>
    <alternativeName>
        <fullName evidence="14">Neuropathy target esterase homolog</fullName>
    </alternativeName>
</protein>
<feature type="short sequence motif" description="DGA/G" evidence="16">
    <location>
        <begin position="389"/>
        <end position="391"/>
    </location>
</feature>
<dbReference type="FunFam" id="3.40.1090.10:FF:000013">
    <property type="entry name" value="Lysophospholipase NTE1"/>
    <property type="match status" value="1"/>
</dbReference>
<dbReference type="InterPro" id="IPR050301">
    <property type="entry name" value="NTE"/>
</dbReference>
<gene>
    <name evidence="18" type="ORF">NADFUDRAFT_45806</name>
</gene>
<evidence type="ECO:0000259" key="17">
    <source>
        <dbReference type="PROSITE" id="PS51635"/>
    </source>
</evidence>
<dbReference type="GO" id="GO:0046470">
    <property type="term" value="P:phosphatidylcholine metabolic process"/>
    <property type="evidence" value="ECO:0007669"/>
    <property type="project" value="InterPro"/>
</dbReference>
<dbReference type="Pfam" id="PF01734">
    <property type="entry name" value="Patatin"/>
    <property type="match status" value="1"/>
</dbReference>
<feature type="domain" description="PNPLA" evidence="17">
    <location>
        <begin position="237"/>
        <end position="402"/>
    </location>
</feature>
<organism evidence="18 19">
    <name type="scientific">Nadsonia fulvescens var. elongata DSM 6958</name>
    <dbReference type="NCBI Taxonomy" id="857566"/>
    <lineage>
        <taxon>Eukaryota</taxon>
        <taxon>Fungi</taxon>
        <taxon>Dikarya</taxon>
        <taxon>Ascomycota</taxon>
        <taxon>Saccharomycotina</taxon>
        <taxon>Dipodascomycetes</taxon>
        <taxon>Dipodascales</taxon>
        <taxon>Dipodascales incertae sedis</taxon>
        <taxon>Nadsonia</taxon>
    </lineage>
</organism>
<feature type="active site" description="Proton acceptor" evidence="16">
    <location>
        <position position="389"/>
    </location>
</feature>
<accession>A0A1E3PLI8</accession>
<dbReference type="InterPro" id="IPR016035">
    <property type="entry name" value="Acyl_Trfase/lysoPLipase"/>
</dbReference>
<keyword evidence="10 16" id="KW-0442">Lipid degradation</keyword>
<dbReference type="Pfam" id="PF24179">
    <property type="entry name" value="NTE_Ploop"/>
    <property type="match status" value="1"/>
</dbReference>
<evidence type="ECO:0000256" key="5">
    <source>
        <dbReference type="ARBA" id="ARBA00019324"/>
    </source>
</evidence>
<evidence type="ECO:0000256" key="3">
    <source>
        <dbReference type="ARBA" id="ARBA00013274"/>
    </source>
</evidence>
<dbReference type="EMBL" id="KV454408">
    <property type="protein sequence ID" value="ODQ66306.1"/>
    <property type="molecule type" value="Genomic_DNA"/>
</dbReference>
<keyword evidence="7" id="KW-0677">Repeat</keyword>
<dbReference type="PROSITE" id="PS01237">
    <property type="entry name" value="UPF0028"/>
    <property type="match status" value="1"/>
</dbReference>
<keyword evidence="6" id="KW-0812">Transmembrane</keyword>
<dbReference type="InterPro" id="IPR056556">
    <property type="entry name" value="NTE1_P-loop_dom"/>
</dbReference>
<dbReference type="SUPFAM" id="SSF52151">
    <property type="entry name" value="FabD/lysophospholipase-like"/>
    <property type="match status" value="1"/>
</dbReference>
<evidence type="ECO:0000256" key="13">
    <source>
        <dbReference type="ARBA" id="ARBA00023136"/>
    </source>
</evidence>
<proteinExistence type="inferred from homology"/>
<dbReference type="GO" id="GO:0004622">
    <property type="term" value="F:phosphatidylcholine lysophospholipase activity"/>
    <property type="evidence" value="ECO:0007669"/>
    <property type="project" value="UniProtKB-EC"/>
</dbReference>
<dbReference type="FunFam" id="3.40.1090.10:FF:000007">
    <property type="entry name" value="Lysophospholipase NTE1"/>
    <property type="match status" value="1"/>
</dbReference>
<keyword evidence="19" id="KW-1185">Reference proteome</keyword>
<dbReference type="Proteomes" id="UP000095009">
    <property type="component" value="Unassembled WGS sequence"/>
</dbReference>
<dbReference type="InterPro" id="IPR002641">
    <property type="entry name" value="PNPLA_dom"/>
</dbReference>
<dbReference type="Gene3D" id="3.40.1090.10">
    <property type="entry name" value="Cytosolic phospholipase A2 catalytic domain"/>
    <property type="match status" value="2"/>
</dbReference>
<evidence type="ECO:0000256" key="7">
    <source>
        <dbReference type="ARBA" id="ARBA00022737"/>
    </source>
</evidence>
<evidence type="ECO:0000256" key="10">
    <source>
        <dbReference type="ARBA" id="ARBA00022963"/>
    </source>
</evidence>
<dbReference type="PANTHER" id="PTHR14226:SF29">
    <property type="entry name" value="NEUROPATHY TARGET ESTERASE SWS"/>
    <property type="match status" value="1"/>
</dbReference>
<sequence length="541" mass="60147">MNSDSFRTITVLPINTGIPVNEFGSKLLNAFLNIGRNAVAIDQVTILSHLGRHAFTKMGKLKLAGYLADLEERHQTVIFIADTSVNSLWTQRCISQADCILLVSDALSSPDIGDYERLVIGMNTTARTELVLVHSERYIQPGLTKLWLKNRVWVHSHHHIQMQLHSFNDEDNAKLSPISTVLSDRLALIKSKVQKLQSGLMSRYKLRRGIIYTAHNKSYKNDFNRLARILSGQAVGLVLGGGGARGIAHIGVIKALEDFGIPIDIVGGTSIGSFVGGLYARDYDLVQIYGRAKRFSGRMASIWRMICDLTYPATSYTTGHEFNRGIWKSFGDSRIEDFWLKYYNNTTNITHSRMEVHTSGYAWRYIRASMSLAGLLPPMVDNDGSMLLDGGYMDNLTVEEMKSQGASVIISVDVGSIDETTPMSYGDSLSGLWVLFNRWNFFSRQPNIPSLAEIQARLAYVSSVGALNRAKDSPGVMYLRPPIDDYATLDFGKFDEIYTVGAQYGSSILQALVKTGELQIPGANITKTGHRIKTVTRRNSI</sequence>
<evidence type="ECO:0000256" key="2">
    <source>
        <dbReference type="ARBA" id="ARBA00006636"/>
    </source>
</evidence>
<dbReference type="AlphaFoldDB" id="A0A1E3PLI8"/>
<evidence type="ECO:0000256" key="14">
    <source>
        <dbReference type="ARBA" id="ARBA00032944"/>
    </source>
</evidence>
<dbReference type="GO" id="GO:0005789">
    <property type="term" value="C:endoplasmic reticulum membrane"/>
    <property type="evidence" value="ECO:0007669"/>
    <property type="project" value="UniProtKB-SubCell"/>
</dbReference>
<evidence type="ECO:0000256" key="4">
    <source>
        <dbReference type="ARBA" id="ARBA00018317"/>
    </source>
</evidence>
<evidence type="ECO:0000256" key="6">
    <source>
        <dbReference type="ARBA" id="ARBA00022692"/>
    </source>
</evidence>
<dbReference type="STRING" id="857566.A0A1E3PLI8"/>
<evidence type="ECO:0000256" key="12">
    <source>
        <dbReference type="ARBA" id="ARBA00023098"/>
    </source>
</evidence>
<feature type="short sequence motif" description="GXGXXG" evidence="16">
    <location>
        <begin position="241"/>
        <end position="246"/>
    </location>
</feature>
<dbReference type="EC" id="3.1.1.5" evidence="3"/>
<dbReference type="PANTHER" id="PTHR14226">
    <property type="entry name" value="NEUROPATHY TARGET ESTERASE/SWISS CHEESE D.MELANOGASTER"/>
    <property type="match status" value="1"/>
</dbReference>
<feature type="short sequence motif" description="GXSXG" evidence="16">
    <location>
        <begin position="268"/>
        <end position="272"/>
    </location>
</feature>
<evidence type="ECO:0000256" key="8">
    <source>
        <dbReference type="ARBA" id="ARBA00022801"/>
    </source>
</evidence>
<keyword evidence="12 16" id="KW-0443">Lipid metabolism</keyword>
<keyword evidence="8 16" id="KW-0378">Hydrolase</keyword>
<dbReference type="PROSITE" id="PS51635">
    <property type="entry name" value="PNPLA"/>
    <property type="match status" value="1"/>
</dbReference>
<comment type="subcellular location">
    <subcellularLocation>
        <location evidence="1">Endoplasmic reticulum membrane</location>
    </subcellularLocation>
</comment>
<keyword evidence="11" id="KW-1133">Transmembrane helix</keyword>
<name>A0A1E3PLI8_9ASCO</name>